<dbReference type="GO" id="GO:0005980">
    <property type="term" value="P:glycogen catabolic process"/>
    <property type="evidence" value="ECO:0007669"/>
    <property type="project" value="InterPro"/>
</dbReference>
<dbReference type="GO" id="GO:0004134">
    <property type="term" value="F:4-alpha-glucanotransferase activity"/>
    <property type="evidence" value="ECO:0007669"/>
    <property type="project" value="InterPro"/>
</dbReference>
<keyword evidence="1" id="KW-0812">Transmembrane</keyword>
<keyword evidence="1" id="KW-0472">Membrane</keyword>
<protein>
    <recommendedName>
        <fullName evidence="2">Glycogen debranching enzyme central domain-containing protein</fullName>
    </recommendedName>
</protein>
<dbReference type="Proteomes" id="UP000335636">
    <property type="component" value="Unassembled WGS sequence"/>
</dbReference>
<dbReference type="AlphaFoldDB" id="A0A5E4AWH5"/>
<keyword evidence="4" id="KW-1185">Reference proteome</keyword>
<dbReference type="InterPro" id="IPR032788">
    <property type="entry name" value="AGL_central"/>
</dbReference>
<feature type="non-terminal residue" evidence="3">
    <location>
        <position position="88"/>
    </location>
</feature>
<organism evidence="3 4">
    <name type="scientific">Marmota monax</name>
    <name type="common">Woodchuck</name>
    <dbReference type="NCBI Taxonomy" id="9995"/>
    <lineage>
        <taxon>Eukaryota</taxon>
        <taxon>Metazoa</taxon>
        <taxon>Chordata</taxon>
        <taxon>Craniata</taxon>
        <taxon>Vertebrata</taxon>
        <taxon>Euteleostomi</taxon>
        <taxon>Mammalia</taxon>
        <taxon>Eutheria</taxon>
        <taxon>Euarchontoglires</taxon>
        <taxon>Glires</taxon>
        <taxon>Rodentia</taxon>
        <taxon>Sciuromorpha</taxon>
        <taxon>Sciuridae</taxon>
        <taxon>Xerinae</taxon>
        <taxon>Marmotini</taxon>
        <taxon>Marmota</taxon>
    </lineage>
</organism>
<reference evidence="3" key="1">
    <citation type="submission" date="2019-04" db="EMBL/GenBank/DDBJ databases">
        <authorList>
            <person name="Alioto T."/>
            <person name="Alioto T."/>
        </authorList>
    </citation>
    <scope>NUCLEOTIDE SEQUENCE [LARGE SCALE GENOMIC DNA]</scope>
</reference>
<proteinExistence type="predicted"/>
<name>A0A5E4AWH5_MARMO</name>
<evidence type="ECO:0000313" key="3">
    <source>
        <dbReference type="EMBL" id="VTJ61485.1"/>
    </source>
</evidence>
<dbReference type="InterPro" id="IPR010401">
    <property type="entry name" value="AGL/Gdb1"/>
</dbReference>
<evidence type="ECO:0000259" key="2">
    <source>
        <dbReference type="Pfam" id="PF14702"/>
    </source>
</evidence>
<keyword evidence="1" id="KW-1133">Transmembrane helix</keyword>
<comment type="caution">
    <text evidence="3">The sequence shown here is derived from an EMBL/GenBank/DDBJ whole genome shotgun (WGS) entry which is preliminary data.</text>
</comment>
<dbReference type="PANTHER" id="PTHR10569:SF2">
    <property type="entry name" value="GLYCOGEN DEBRANCHING ENZYME"/>
    <property type="match status" value="1"/>
</dbReference>
<sequence>MSVLAEIRPKNDLGHPFCENLRSGDWMIDYVSGRLISRSGNIAEVGKWFQAMFFYLKQIPRYLIPCYFDAILIGAYTTLLDAAWKQMS</sequence>
<evidence type="ECO:0000256" key="1">
    <source>
        <dbReference type="SAM" id="Phobius"/>
    </source>
</evidence>
<evidence type="ECO:0000313" key="4">
    <source>
        <dbReference type="Proteomes" id="UP000335636"/>
    </source>
</evidence>
<dbReference type="GO" id="GO:0004135">
    <property type="term" value="F:amylo-alpha-1,6-glucosidase activity"/>
    <property type="evidence" value="ECO:0007669"/>
    <property type="project" value="InterPro"/>
</dbReference>
<dbReference type="PANTHER" id="PTHR10569">
    <property type="entry name" value="GLYCOGEN DEBRANCHING ENZYME"/>
    <property type="match status" value="1"/>
</dbReference>
<feature type="domain" description="Glycogen debranching enzyme central" evidence="2">
    <location>
        <begin position="1"/>
        <end position="35"/>
    </location>
</feature>
<dbReference type="EMBL" id="CABDUW010000176">
    <property type="protein sequence ID" value="VTJ61485.1"/>
    <property type="molecule type" value="Genomic_DNA"/>
</dbReference>
<gene>
    <name evidence="3" type="ORF">MONAX_5E011562</name>
</gene>
<dbReference type="Pfam" id="PF14702">
    <property type="entry name" value="hGDE_central"/>
    <property type="match status" value="1"/>
</dbReference>
<accession>A0A5E4AWH5</accession>
<feature type="transmembrane region" description="Helical" evidence="1">
    <location>
        <begin position="62"/>
        <end position="84"/>
    </location>
</feature>